<feature type="region of interest" description="Disordered" evidence="6">
    <location>
        <begin position="663"/>
        <end position="682"/>
    </location>
</feature>
<feature type="compositionally biased region" description="Low complexity" evidence="6">
    <location>
        <begin position="565"/>
        <end position="576"/>
    </location>
</feature>
<feature type="compositionally biased region" description="Low complexity" evidence="6">
    <location>
        <begin position="517"/>
        <end position="535"/>
    </location>
</feature>
<feature type="compositionally biased region" description="Pro residues" evidence="6">
    <location>
        <begin position="91"/>
        <end position="105"/>
    </location>
</feature>
<feature type="region of interest" description="Disordered" evidence="6">
    <location>
        <begin position="1250"/>
        <end position="1270"/>
    </location>
</feature>
<accession>A0A9Q1QJ06</accession>
<evidence type="ECO:0000313" key="8">
    <source>
        <dbReference type="EMBL" id="KAJ8444418.1"/>
    </source>
</evidence>
<feature type="compositionally biased region" description="Basic residues" evidence="6">
    <location>
        <begin position="1"/>
        <end position="12"/>
    </location>
</feature>
<dbReference type="EMBL" id="JAKOGI010000098">
    <property type="protein sequence ID" value="KAJ8444418.1"/>
    <property type="molecule type" value="Genomic_DNA"/>
</dbReference>
<feature type="region of interest" description="Disordered" evidence="6">
    <location>
        <begin position="1590"/>
        <end position="1612"/>
    </location>
</feature>
<feature type="region of interest" description="Disordered" evidence="6">
    <location>
        <begin position="1488"/>
        <end position="1573"/>
    </location>
</feature>
<evidence type="ECO:0000256" key="4">
    <source>
        <dbReference type="ARBA" id="ARBA00022833"/>
    </source>
</evidence>
<feature type="domain" description="C3H1-type" evidence="7">
    <location>
        <begin position="2039"/>
        <end position="2061"/>
    </location>
</feature>
<reference evidence="8" key="1">
    <citation type="submission" date="2022-04" db="EMBL/GenBank/DDBJ databases">
        <title>Carnegiea gigantea Genome sequencing and assembly v2.</title>
        <authorList>
            <person name="Copetti D."/>
            <person name="Sanderson M.J."/>
            <person name="Burquez A."/>
            <person name="Wojciechowski M.F."/>
        </authorList>
    </citation>
    <scope>NUCLEOTIDE SEQUENCE</scope>
    <source>
        <strain evidence="8">SGP5-SGP5p</strain>
        <tissue evidence="8">Aerial part</tissue>
    </source>
</reference>
<keyword evidence="9" id="KW-1185">Reference proteome</keyword>
<feature type="domain" description="C3H1-type" evidence="7">
    <location>
        <begin position="1984"/>
        <end position="2010"/>
    </location>
</feature>
<dbReference type="Gene3D" id="4.10.1000.10">
    <property type="entry name" value="Zinc finger, CCCH-type"/>
    <property type="match status" value="2"/>
</dbReference>
<feature type="compositionally biased region" description="Basic and acidic residues" evidence="6">
    <location>
        <begin position="350"/>
        <end position="362"/>
    </location>
</feature>
<evidence type="ECO:0000256" key="1">
    <source>
        <dbReference type="ARBA" id="ARBA00022723"/>
    </source>
</evidence>
<dbReference type="InterPro" id="IPR000571">
    <property type="entry name" value="Znf_CCCH"/>
</dbReference>
<feature type="zinc finger region" description="C3H1-type" evidence="5">
    <location>
        <begin position="1901"/>
        <end position="1930"/>
    </location>
</feature>
<feature type="region of interest" description="Disordered" evidence="6">
    <location>
        <begin position="440"/>
        <end position="627"/>
    </location>
</feature>
<feature type="compositionally biased region" description="Low complexity" evidence="6">
    <location>
        <begin position="542"/>
        <end position="556"/>
    </location>
</feature>
<dbReference type="GO" id="GO:0005634">
    <property type="term" value="C:nucleus"/>
    <property type="evidence" value="ECO:0007669"/>
    <property type="project" value="TreeGrafter"/>
</dbReference>
<dbReference type="Proteomes" id="UP001153076">
    <property type="component" value="Unassembled WGS sequence"/>
</dbReference>
<protein>
    <recommendedName>
        <fullName evidence="7">C3H1-type domain-containing protein</fullName>
    </recommendedName>
</protein>
<feature type="compositionally biased region" description="Pro residues" evidence="6">
    <location>
        <begin position="67"/>
        <end position="82"/>
    </location>
</feature>
<evidence type="ECO:0000313" key="9">
    <source>
        <dbReference type="Proteomes" id="UP001153076"/>
    </source>
</evidence>
<dbReference type="SMART" id="SM00356">
    <property type="entry name" value="ZnF_C3H1"/>
    <property type="match status" value="5"/>
</dbReference>
<feature type="compositionally biased region" description="Polar residues" evidence="6">
    <location>
        <begin position="1255"/>
        <end position="1264"/>
    </location>
</feature>
<feature type="region of interest" description="Disordered" evidence="6">
    <location>
        <begin position="2059"/>
        <end position="2085"/>
    </location>
</feature>
<name>A0A9Q1QJ06_9CARY</name>
<dbReference type="OrthoDB" id="3247158at2759"/>
<evidence type="ECO:0000256" key="3">
    <source>
        <dbReference type="ARBA" id="ARBA00022771"/>
    </source>
</evidence>
<evidence type="ECO:0000259" key="7">
    <source>
        <dbReference type="PROSITE" id="PS50103"/>
    </source>
</evidence>
<feature type="domain" description="C3H1-type" evidence="7">
    <location>
        <begin position="1901"/>
        <end position="1930"/>
    </location>
</feature>
<feature type="compositionally biased region" description="Pro residues" evidence="6">
    <location>
        <begin position="25"/>
        <end position="36"/>
    </location>
</feature>
<organism evidence="8 9">
    <name type="scientific">Carnegiea gigantea</name>
    <dbReference type="NCBI Taxonomy" id="171969"/>
    <lineage>
        <taxon>Eukaryota</taxon>
        <taxon>Viridiplantae</taxon>
        <taxon>Streptophyta</taxon>
        <taxon>Embryophyta</taxon>
        <taxon>Tracheophyta</taxon>
        <taxon>Spermatophyta</taxon>
        <taxon>Magnoliopsida</taxon>
        <taxon>eudicotyledons</taxon>
        <taxon>Gunneridae</taxon>
        <taxon>Pentapetalae</taxon>
        <taxon>Caryophyllales</taxon>
        <taxon>Cactineae</taxon>
        <taxon>Cactaceae</taxon>
        <taxon>Cactoideae</taxon>
        <taxon>Echinocereeae</taxon>
        <taxon>Carnegiea</taxon>
    </lineage>
</organism>
<feature type="compositionally biased region" description="Polar residues" evidence="6">
    <location>
        <begin position="577"/>
        <end position="597"/>
    </location>
</feature>
<feature type="compositionally biased region" description="Basic residues" evidence="6">
    <location>
        <begin position="1658"/>
        <end position="1668"/>
    </location>
</feature>
<keyword evidence="1 5" id="KW-0479">Metal-binding</keyword>
<feature type="region of interest" description="Disordered" evidence="6">
    <location>
        <begin position="345"/>
        <end position="368"/>
    </location>
</feature>
<gene>
    <name evidence="8" type="ORF">Cgig2_005940</name>
</gene>
<evidence type="ECO:0000256" key="2">
    <source>
        <dbReference type="ARBA" id="ARBA00022737"/>
    </source>
</evidence>
<sequence length="2171" mass="239243">MDHHRHHHQQRHHNLEFMDSRYFPVRPPPPSHPPLRPFHGGDPNLYQHHHPPLPPLPPPHHHHIPYHHPPPQLPRSPTPQYRPPSQIIHQAPPPPPLPPQHPPASLPYHHHHHHSLQQRVHEVNFVNSPPIHHRERTFDFPPSPRVPPNQGVVYDNNNHYRDDDRLRFYLPEPPPRVSAVASIAPPISSCGFNRPVDFNRISPPFREIQIDEFRHSPNRFGDDLESLRLRSDELEEWRDDRRIMDDLERDRLEDHHFHDQYHPEMLPREFDLNPGRLECVPGPMADELLLEDSRDGIIMDEDIDVRYDVQASSREVSCSPIKFRNRGINRDDGFRQFYEGEMSRGSDSGRYYERGKRQEMQDCSRTPRKNLRKKSAFLRILPLKHSNLRNRHDTTTSPHKGKESLEALGHRLSEERHGSPVELDVSFKSNSLVAKAIMAAPSKSEVDPTENSSSNDLDIRIDGMSPSKNEGNRNCGDNSSVSSKVEKHTKKRVRISPALKRVGLPSNVDVCGSNTELPSNGSSSLNGGSSHSGSPKVEVSDNDNSNPGPGNVSSPSIRKKRKSNRLLSRLSGSPSKTNAKLVNGSSLAHHPSGSSMSDVCIKQRGKESSSSDQVVGSTENETTIDTEKEDINGSPIVVVQAVGRTFSEASFRKRMRKKGILKPTLDSSGALGPSVSETPRKVSRGVDNMQKVLNADEDATKSVNRCTLYSSIEGDSNESQVVVPELVDNDSGKGSSEPFIFIGCNVDNIDIVSEDLQKHDTLDVSNSILSPLTAPVKVQEGGDVSCIGRPCRTKVISSPENGIMEQSGGKEHFDAIDSNKNERENPSFLLKSSKVYMSSDKTTGTFSHVDIAVDYEKSTTICGPKATNDIQEEQCRHEGTVSVSGADREGPSKSFLSVGGDLTLISGEGDPPGPVFNRKRKSQYELQYLNSGISESPYDTAGTKIYLMMNSNLPIEKPGSTVLGLPCCSAGSGVPLRKGVKNSCPESITSTNHSHNSDASEYPPHHSKKIKILPFESVLSDASFSQNCDIPAPSYSVISMAEVPWSSIENSTSPAEEIKLSNTVLLDKNAVDRASDRLRTRHSVPDSSNADLCNGDQCLSVYENAPVAEKWSSCLLCKQEGNVNLVTGGPIDKSIALKSEGRMTTNNQNDGIHCMEIDKIGNSSYGSLGTDVVCEHNIAANDNLPSGSDCLRTDDECTNDRATTDDRTGDSGHGPLFTDIRFRGNIAVNDNGSDCPHLHAEFTHDGATTAFEMGTHSNDGSSDADSLRTHPLHSGTVPALNFSSGGKLGADAEKSGETLVAKSYLPLHSNSLIKKYATNSKPGISAAAAADQSFAHKDVVSAKNVKNSASRVNPVNRQPIRRNVLLRADANFPSSRASSVATPSKALSTYPVKPRTWRRTDNFPVSNMPLKKPCLGTVPPQRPPIGKTIKVQSTSYIRKGNILLRNPTSGAATMGPGVFSAPMNWSKSNDANNITKATGSLEIDSTVVPDRLMTGGQNTHVEMPRTPPLPCSGMVPDHETGQSPPPVGQSEGIHNEAAKSSDTAASSSRNPGTDMDRSLEDPGTLSDGNFPASNSKSIVYIRHKSNQLIAASNPSKPPVHKMDKAPALSSDNGYYKRRKNQLIRASSEGNIQHMLSKIDDISNSQPQKALNLYSGRNSTRRRSNKGKPPKVSLVWKLGDPKSSGKGVNPLRCGKILSHLLPWKRATYWRSVWQSSANFSSNSSLMITRKLLSPKKRAAVYVRSGRGFSLRRSKVISLAGYSLKWSKSMEKRSKKVDEEAARAIAKVDSGERPKTGASGERIFRIGMFRYRMDPSRRTLQRIAVIGTDHDPLIDEASSNSAAPKPEHGAKKTYVPKRLLIGSNEYVRIGNGNKLVRDPKRRTRLLASEKVRWSLHTARMRLAKKRKFCQFFTRFGKCNKGEGKCPYIHDPSKIAVCTKFLNGLCGDPSCKLTHKVDHLMLHDGIRAGLCHIFSSCSWLKSILVIPERMPDCSFFLQGSCSNENCPYRHVNVNPKAPVCENFLRGYCAEGNECRKKHSYICPEFEATGSCPQGSKCKLYHPKKGNGKKRKTSKDQRNSRGRYFGSGLTTTSESEIDMTEKIIAQKNGLEENQGELGDFISLDESDDELRENDDPTAEPMSILPDDQVVNSELDDPAELILPLRILDRRSLFTG</sequence>
<keyword evidence="2" id="KW-0677">Repeat</keyword>
<feature type="region of interest" description="Disordered" evidence="6">
    <location>
        <begin position="137"/>
        <end position="158"/>
    </location>
</feature>
<feature type="zinc finger region" description="C3H1-type" evidence="5">
    <location>
        <begin position="1984"/>
        <end position="2010"/>
    </location>
</feature>
<feature type="region of interest" description="Disordered" evidence="6">
    <location>
        <begin position="1651"/>
        <end position="1687"/>
    </location>
</feature>
<feature type="compositionally biased region" description="Polar residues" evidence="6">
    <location>
        <begin position="610"/>
        <end position="621"/>
    </location>
</feature>
<keyword evidence="3 5" id="KW-0863">Zinc-finger</keyword>
<feature type="region of interest" description="Disordered" evidence="6">
    <location>
        <begin position="1"/>
        <end position="115"/>
    </location>
</feature>
<evidence type="ECO:0000256" key="6">
    <source>
        <dbReference type="SAM" id="MobiDB-lite"/>
    </source>
</evidence>
<feature type="zinc finger region" description="C3H1-type" evidence="5">
    <location>
        <begin position="2011"/>
        <end position="2038"/>
    </location>
</feature>
<dbReference type="PANTHER" id="PTHR46156">
    <property type="entry name" value="CCCH ZINGC FINGER"/>
    <property type="match status" value="1"/>
</dbReference>
<comment type="caution">
    <text evidence="8">The sequence shown here is derived from an EMBL/GenBank/DDBJ whole genome shotgun (WGS) entry which is preliminary data.</text>
</comment>
<dbReference type="PANTHER" id="PTHR46156:SF1">
    <property type="entry name" value="ZINC FINGER CCCH DOMAIN-CONTAINING PROTEIN 3"/>
    <property type="match status" value="1"/>
</dbReference>
<proteinExistence type="predicted"/>
<dbReference type="PROSITE" id="PS50103">
    <property type="entry name" value="ZF_C3H1"/>
    <property type="match status" value="4"/>
</dbReference>
<feature type="compositionally biased region" description="Polar residues" evidence="6">
    <location>
        <begin position="986"/>
        <end position="999"/>
    </location>
</feature>
<feature type="zinc finger region" description="C3H1-type" evidence="5">
    <location>
        <begin position="2039"/>
        <end position="2061"/>
    </location>
</feature>
<feature type="region of interest" description="Disordered" evidence="6">
    <location>
        <begin position="986"/>
        <end position="1005"/>
    </location>
</feature>
<evidence type="ECO:0000256" key="5">
    <source>
        <dbReference type="PROSITE-ProRule" id="PRU00723"/>
    </source>
</evidence>
<dbReference type="GO" id="GO:0008270">
    <property type="term" value="F:zinc ion binding"/>
    <property type="evidence" value="ECO:0007669"/>
    <property type="project" value="UniProtKB-KW"/>
</dbReference>
<feature type="compositionally biased region" description="Basic residues" evidence="6">
    <location>
        <begin position="2059"/>
        <end position="2069"/>
    </location>
</feature>
<feature type="domain" description="C3H1-type" evidence="7">
    <location>
        <begin position="2011"/>
        <end position="2038"/>
    </location>
</feature>
<dbReference type="FunFam" id="4.10.1000.10:FF:000022">
    <property type="entry name" value="Zinc finger CCCH domain-containing protein 7"/>
    <property type="match status" value="1"/>
</dbReference>
<keyword evidence="4 5" id="KW-0862">Zinc</keyword>